<dbReference type="RefSeq" id="WP_089522332.1">
    <property type="nucleotide sequence ID" value="NZ_NMUQ01000001.1"/>
</dbReference>
<dbReference type="OrthoDB" id="2986589at2"/>
<dbReference type="InterPro" id="IPR011055">
    <property type="entry name" value="Dup_hybrid_motif"/>
</dbReference>
<dbReference type="AlphaFoldDB" id="A0A229NZN7"/>
<dbReference type="CDD" id="cd12797">
    <property type="entry name" value="M23_peptidase"/>
    <property type="match status" value="1"/>
</dbReference>
<comment type="caution">
    <text evidence="3">The sequence shown here is derived from an EMBL/GenBank/DDBJ whole genome shotgun (WGS) entry which is preliminary data.</text>
</comment>
<dbReference type="GO" id="GO:0004222">
    <property type="term" value="F:metalloendopeptidase activity"/>
    <property type="evidence" value="ECO:0007669"/>
    <property type="project" value="TreeGrafter"/>
</dbReference>
<sequence>MRGDQGRTSWSTGWGKKQDKAAREWGSSNRERRQERIRKLNEQLSEAAQEQLPQARNTEQRRRDAASVAPAERSSRLAPASANGDVERNRLAGSKSGRKGNTADSAQSPGHEAEGPYGTRVYRPNAPAEWEQPLDGTWLEAWPQPVEKDPELEWKNSPNPWRRLEEATGNKSRGSRIGGAGHSRMDGTAGSGGGGGGIPGGGLGNRIFKGFSRRLLISTALFAAVWGMFQMDGTAARHGQALVREALSKPMNMAAIAGWYEGLFGAPPSFIPGFGNSNDTQPVSAKTERAAAAPVEGGSVVRSFAELLGGVEISGQPGAEVRAAEEGRVLLVSAEDAKGPTVVLQHANGRTTYYAQLGEASVAQNDWVQAGEAIGRLGGAAQGSDIAILYFAVKEQDQYIDPAEVVPLD</sequence>
<evidence type="ECO:0000259" key="2">
    <source>
        <dbReference type="Pfam" id="PF01551"/>
    </source>
</evidence>
<dbReference type="Pfam" id="PF01551">
    <property type="entry name" value="Peptidase_M23"/>
    <property type="match status" value="1"/>
</dbReference>
<dbReference type="Gene3D" id="2.70.70.10">
    <property type="entry name" value="Glucose Permease (Domain IIA)"/>
    <property type="match status" value="1"/>
</dbReference>
<dbReference type="InterPro" id="IPR016047">
    <property type="entry name" value="M23ase_b-sheet_dom"/>
</dbReference>
<feature type="compositionally biased region" description="Polar residues" evidence="1">
    <location>
        <begin position="42"/>
        <end position="57"/>
    </location>
</feature>
<evidence type="ECO:0000313" key="4">
    <source>
        <dbReference type="Proteomes" id="UP000215145"/>
    </source>
</evidence>
<dbReference type="Proteomes" id="UP000215145">
    <property type="component" value="Unassembled WGS sequence"/>
</dbReference>
<proteinExistence type="predicted"/>
<reference evidence="3 4" key="1">
    <citation type="submission" date="2017-07" db="EMBL/GenBank/DDBJ databases">
        <title>Paenibacillus herberti R33 genome sequencing and assembly.</title>
        <authorList>
            <person name="Su W."/>
        </authorList>
    </citation>
    <scope>NUCLEOTIDE SEQUENCE [LARGE SCALE GENOMIC DNA]</scope>
    <source>
        <strain evidence="3 4">R33</strain>
    </source>
</reference>
<dbReference type="EMBL" id="NMUQ01000001">
    <property type="protein sequence ID" value="OXM15360.1"/>
    <property type="molecule type" value="Genomic_DNA"/>
</dbReference>
<dbReference type="InterPro" id="IPR050570">
    <property type="entry name" value="Cell_wall_metabolism_enzyme"/>
</dbReference>
<dbReference type="SUPFAM" id="SSF51261">
    <property type="entry name" value="Duplicated hybrid motif"/>
    <property type="match status" value="1"/>
</dbReference>
<name>A0A229NZN7_9BACL</name>
<feature type="compositionally biased region" description="Polar residues" evidence="1">
    <location>
        <begin position="1"/>
        <end position="12"/>
    </location>
</feature>
<dbReference type="PANTHER" id="PTHR21666:SF270">
    <property type="entry name" value="MUREIN HYDROLASE ACTIVATOR ENVC"/>
    <property type="match status" value="1"/>
</dbReference>
<protein>
    <recommendedName>
        <fullName evidence="2">M23ase beta-sheet core domain-containing protein</fullName>
    </recommendedName>
</protein>
<dbReference type="PANTHER" id="PTHR21666">
    <property type="entry name" value="PEPTIDASE-RELATED"/>
    <property type="match status" value="1"/>
</dbReference>
<accession>A0A229NZN7</accession>
<keyword evidence="4" id="KW-1185">Reference proteome</keyword>
<feature type="region of interest" description="Disordered" evidence="1">
    <location>
        <begin position="1"/>
        <end position="123"/>
    </location>
</feature>
<feature type="compositionally biased region" description="Basic and acidic residues" evidence="1">
    <location>
        <begin position="16"/>
        <end position="41"/>
    </location>
</feature>
<gene>
    <name evidence="3" type="ORF">CGZ75_01030</name>
</gene>
<evidence type="ECO:0000256" key="1">
    <source>
        <dbReference type="SAM" id="MobiDB-lite"/>
    </source>
</evidence>
<feature type="region of interest" description="Disordered" evidence="1">
    <location>
        <begin position="149"/>
        <end position="197"/>
    </location>
</feature>
<organism evidence="3 4">
    <name type="scientific">Paenibacillus herberti</name>
    <dbReference type="NCBI Taxonomy" id="1619309"/>
    <lineage>
        <taxon>Bacteria</taxon>
        <taxon>Bacillati</taxon>
        <taxon>Bacillota</taxon>
        <taxon>Bacilli</taxon>
        <taxon>Bacillales</taxon>
        <taxon>Paenibacillaceae</taxon>
        <taxon>Paenibacillus</taxon>
    </lineage>
</organism>
<feature type="domain" description="M23ase beta-sheet core" evidence="2">
    <location>
        <begin position="310"/>
        <end position="402"/>
    </location>
</feature>
<evidence type="ECO:0000313" key="3">
    <source>
        <dbReference type="EMBL" id="OXM15360.1"/>
    </source>
</evidence>